<protein>
    <submittedName>
        <fullName evidence="2">Uncharacterized protein</fullName>
    </submittedName>
</protein>
<evidence type="ECO:0000313" key="2">
    <source>
        <dbReference type="EMBL" id="AAT82200.1"/>
    </source>
</evidence>
<evidence type="ECO:0000313" key="3">
    <source>
        <dbReference type="Proteomes" id="UP000000603"/>
    </source>
</evidence>
<gene>
    <name evidence="2" type="ordered locus">PPA0448</name>
</gene>
<dbReference type="EMBL" id="AE017283">
    <property type="protein sequence ID" value="AAT82200.1"/>
    <property type="molecule type" value="Genomic_DNA"/>
</dbReference>
<dbReference type="Proteomes" id="UP000000603">
    <property type="component" value="Chromosome"/>
</dbReference>
<keyword evidence="1" id="KW-0732">Signal</keyword>
<evidence type="ECO:0000256" key="1">
    <source>
        <dbReference type="SAM" id="SignalP"/>
    </source>
</evidence>
<organism evidence="2 3">
    <name type="scientific">Cutibacterium acnes (strain DSM 16379 / KPA171202)</name>
    <name type="common">Propionibacterium acnes</name>
    <dbReference type="NCBI Taxonomy" id="267747"/>
    <lineage>
        <taxon>Bacteria</taxon>
        <taxon>Bacillati</taxon>
        <taxon>Actinomycetota</taxon>
        <taxon>Actinomycetes</taxon>
        <taxon>Propionibacteriales</taxon>
        <taxon>Propionibacteriaceae</taxon>
        <taxon>Cutibacterium</taxon>
    </lineage>
</organism>
<accession>Q6AAL6</accession>
<dbReference type="EnsemblBacteria" id="AAT82200">
    <property type="protein sequence ID" value="AAT82200"/>
    <property type="gene ID" value="PPA0448"/>
</dbReference>
<dbReference type="KEGG" id="pac:PPA0448"/>
<dbReference type="AlphaFoldDB" id="Q6AAL6"/>
<dbReference type="HOGENOM" id="CLU_157240_0_0_11"/>
<reference evidence="2 3" key="1">
    <citation type="journal article" date="2004" name="Science">
        <title>The complete genome sequence of Propionibacterium acnes, a commensal of human skin.</title>
        <authorList>
            <person name="Bruggemann H."/>
            <person name="Henne A."/>
            <person name="Hoster F."/>
            <person name="Liesegang H."/>
            <person name="Wiezer A."/>
            <person name="Strittmatter A."/>
            <person name="Hujer S."/>
            <person name="Durre P."/>
            <person name="Gottschalk G."/>
        </authorList>
    </citation>
    <scope>NUCLEOTIDE SEQUENCE [LARGE SCALE GENOMIC DNA]</scope>
    <source>
        <strain evidence="3">DSM 16379 / KPA171202</strain>
    </source>
</reference>
<feature type="chain" id="PRO_5039184952" evidence="1">
    <location>
        <begin position="24"/>
        <end position="165"/>
    </location>
</feature>
<name>Q6AAL6_CUTAK</name>
<dbReference type="eggNOG" id="ENOG5033CWX">
    <property type="taxonomic scope" value="Bacteria"/>
</dbReference>
<feature type="signal peptide" evidence="1">
    <location>
        <begin position="1"/>
        <end position="23"/>
    </location>
</feature>
<proteinExistence type="predicted"/>
<sequence>MRIRKSVSAVVATVIVAALFSGAAGSMTVVAHAESISNTGQTVTSAMQALSDRNDLAHGGDGRIAVGDREVVRWHGGMPVAEVANSHQVSTYSWTSWGRRVALFVLRHSVHKLPAKIRPWANKIADVLEQTEIWEKAPIIFTLGKAGIPYDVAKAAADWIIFFLG</sequence>